<accession>A0A2G8RVD9</accession>
<protein>
    <recommendedName>
        <fullName evidence="2">F-box domain-containing protein</fullName>
    </recommendedName>
</protein>
<dbReference type="InterPro" id="IPR036047">
    <property type="entry name" value="F-box-like_dom_sf"/>
</dbReference>
<sequence>MLSSSSSSSLISGSPSTLPYRPPSSTIARVPELGSVVSLRRGSRTFTATALANHLPYELVVKILSSGAYTGWQELVALTHVCQHWRDVALGTPQLWVDAVRSVFAGPCRWFGPEIRSPKSLSIFLSRSEPLPLTIDFPDHTYLITELSPGSILEPHISRLAHLSDRVRTPGDLQEVLWHVPKYMPNLESLHISQTHPMSGDPFPVLKTPLAWDDVDLPHLHTLSMPGNYFNRSIAVASLNTLVLYNSTRSHDVFVDALKRCAPSLESLTLCDWSHPDAPDSTAGPVQFPRLRRLEVSLPRALTSTTPPPAVLFTTLALPPDVAVDLNWRTTHGKTLELLPKHLMGLHAPPFFDSMCLHFSWPSSEPYIAALHGYVSGTEKLCIQEVPVLDLDLGLLGTNHYVHNTHHPSSISSSSSDSGILGRFPDGHQWPSVTRLAVDLDLDGPSYNWG</sequence>
<reference evidence="3 4" key="1">
    <citation type="journal article" date="2015" name="Sci. Rep.">
        <title>Chromosome-level genome map provides insights into diverse defense mechanisms in the medicinal fungus Ganoderma sinense.</title>
        <authorList>
            <person name="Zhu Y."/>
            <person name="Xu J."/>
            <person name="Sun C."/>
            <person name="Zhou S."/>
            <person name="Xu H."/>
            <person name="Nelson D.R."/>
            <person name="Qian J."/>
            <person name="Song J."/>
            <person name="Luo H."/>
            <person name="Xiang L."/>
            <person name="Li Y."/>
            <person name="Xu Z."/>
            <person name="Ji A."/>
            <person name="Wang L."/>
            <person name="Lu S."/>
            <person name="Hayward A."/>
            <person name="Sun W."/>
            <person name="Li X."/>
            <person name="Schwartz D.C."/>
            <person name="Wang Y."/>
            <person name="Chen S."/>
        </authorList>
    </citation>
    <scope>NUCLEOTIDE SEQUENCE [LARGE SCALE GENOMIC DNA]</scope>
    <source>
        <strain evidence="3 4">ZZ0214-1</strain>
    </source>
</reference>
<dbReference type="InterPro" id="IPR001810">
    <property type="entry name" value="F-box_dom"/>
</dbReference>
<gene>
    <name evidence="3" type="ORF">GSI_13371</name>
</gene>
<evidence type="ECO:0000313" key="4">
    <source>
        <dbReference type="Proteomes" id="UP000230002"/>
    </source>
</evidence>
<dbReference type="SUPFAM" id="SSF52047">
    <property type="entry name" value="RNI-like"/>
    <property type="match status" value="1"/>
</dbReference>
<feature type="region of interest" description="Disordered" evidence="1">
    <location>
        <begin position="1"/>
        <end position="23"/>
    </location>
</feature>
<evidence type="ECO:0000256" key="1">
    <source>
        <dbReference type="SAM" id="MobiDB-lite"/>
    </source>
</evidence>
<keyword evidence="4" id="KW-1185">Reference proteome</keyword>
<dbReference type="AlphaFoldDB" id="A0A2G8RVD9"/>
<proteinExistence type="predicted"/>
<feature type="compositionally biased region" description="Low complexity" evidence="1">
    <location>
        <begin position="1"/>
        <end position="16"/>
    </location>
</feature>
<feature type="domain" description="F-box" evidence="2">
    <location>
        <begin position="53"/>
        <end position="97"/>
    </location>
</feature>
<name>A0A2G8RVD9_9APHY</name>
<dbReference type="Gene3D" id="1.20.1280.50">
    <property type="match status" value="1"/>
</dbReference>
<dbReference type="InterPro" id="IPR032675">
    <property type="entry name" value="LRR_dom_sf"/>
</dbReference>
<evidence type="ECO:0000313" key="3">
    <source>
        <dbReference type="EMBL" id="PIL25481.1"/>
    </source>
</evidence>
<comment type="caution">
    <text evidence="3">The sequence shown here is derived from an EMBL/GenBank/DDBJ whole genome shotgun (WGS) entry which is preliminary data.</text>
</comment>
<dbReference type="OrthoDB" id="2800666at2759"/>
<dbReference type="SUPFAM" id="SSF81383">
    <property type="entry name" value="F-box domain"/>
    <property type="match status" value="1"/>
</dbReference>
<dbReference type="Proteomes" id="UP000230002">
    <property type="component" value="Unassembled WGS sequence"/>
</dbReference>
<dbReference type="Gene3D" id="3.80.10.10">
    <property type="entry name" value="Ribonuclease Inhibitor"/>
    <property type="match status" value="1"/>
</dbReference>
<evidence type="ECO:0000259" key="2">
    <source>
        <dbReference type="Pfam" id="PF12937"/>
    </source>
</evidence>
<dbReference type="Pfam" id="PF12937">
    <property type="entry name" value="F-box-like"/>
    <property type="match status" value="1"/>
</dbReference>
<organism evidence="3 4">
    <name type="scientific">Ganoderma sinense ZZ0214-1</name>
    <dbReference type="NCBI Taxonomy" id="1077348"/>
    <lineage>
        <taxon>Eukaryota</taxon>
        <taxon>Fungi</taxon>
        <taxon>Dikarya</taxon>
        <taxon>Basidiomycota</taxon>
        <taxon>Agaricomycotina</taxon>
        <taxon>Agaricomycetes</taxon>
        <taxon>Polyporales</taxon>
        <taxon>Polyporaceae</taxon>
        <taxon>Ganoderma</taxon>
    </lineage>
</organism>
<dbReference type="EMBL" id="AYKW01000056">
    <property type="protein sequence ID" value="PIL25481.1"/>
    <property type="molecule type" value="Genomic_DNA"/>
</dbReference>